<dbReference type="PANTHER" id="PTHR43808">
    <property type="entry name" value="ACETYLORNITHINE DEACETYLASE"/>
    <property type="match status" value="1"/>
</dbReference>
<dbReference type="PANTHER" id="PTHR43808:SF31">
    <property type="entry name" value="N-ACETYL-L-CITRULLINE DEACETYLASE"/>
    <property type="match status" value="1"/>
</dbReference>
<protein>
    <recommendedName>
        <fullName evidence="2">Acetylornithine deacetylase</fullName>
    </recommendedName>
</protein>
<evidence type="ECO:0008006" key="2">
    <source>
        <dbReference type="Google" id="ProtNLM"/>
    </source>
</evidence>
<dbReference type="InterPro" id="IPR050072">
    <property type="entry name" value="Peptidase_M20A"/>
</dbReference>
<dbReference type="AlphaFoldDB" id="A0A645EAP8"/>
<accession>A0A645EAP8</accession>
<dbReference type="SUPFAM" id="SSF53187">
    <property type="entry name" value="Zn-dependent exopeptidases"/>
    <property type="match status" value="1"/>
</dbReference>
<sequence length="144" mass="16100">MPDSCSIRLDRRLAWGETEQNVIEEMEALVRGKQASWVYDEIKMKSWTGCELCYKPLHLAWQIANDHPFTQTCLSAYRNAFSNVNPSYGYWDFSTNAVAPVSLGIPTIGFGPGEPAAAHTSDESCSVNEIIDAFRFYTALLALI</sequence>
<organism evidence="1">
    <name type="scientific">bioreactor metagenome</name>
    <dbReference type="NCBI Taxonomy" id="1076179"/>
    <lineage>
        <taxon>unclassified sequences</taxon>
        <taxon>metagenomes</taxon>
        <taxon>ecological metagenomes</taxon>
    </lineage>
</organism>
<dbReference type="GO" id="GO:0006526">
    <property type="term" value="P:L-arginine biosynthetic process"/>
    <property type="evidence" value="ECO:0007669"/>
    <property type="project" value="TreeGrafter"/>
</dbReference>
<comment type="caution">
    <text evidence="1">The sequence shown here is derived from an EMBL/GenBank/DDBJ whole genome shotgun (WGS) entry which is preliminary data.</text>
</comment>
<dbReference type="Gene3D" id="3.40.630.10">
    <property type="entry name" value="Zn peptidases"/>
    <property type="match status" value="1"/>
</dbReference>
<evidence type="ECO:0000313" key="1">
    <source>
        <dbReference type="EMBL" id="MPM98706.1"/>
    </source>
</evidence>
<name>A0A645EAP8_9ZZZZ</name>
<gene>
    <name evidence="1" type="ORF">SDC9_145895</name>
</gene>
<reference evidence="1" key="1">
    <citation type="submission" date="2019-08" db="EMBL/GenBank/DDBJ databases">
        <authorList>
            <person name="Kucharzyk K."/>
            <person name="Murdoch R.W."/>
            <person name="Higgins S."/>
            <person name="Loffler F."/>
        </authorList>
    </citation>
    <scope>NUCLEOTIDE SEQUENCE</scope>
</reference>
<dbReference type="GO" id="GO:0008777">
    <property type="term" value="F:acetylornithine deacetylase activity"/>
    <property type="evidence" value="ECO:0007669"/>
    <property type="project" value="TreeGrafter"/>
</dbReference>
<dbReference type="EMBL" id="VSSQ01044843">
    <property type="protein sequence ID" value="MPM98706.1"/>
    <property type="molecule type" value="Genomic_DNA"/>
</dbReference>
<proteinExistence type="predicted"/>
<dbReference type="Gene3D" id="3.30.70.360">
    <property type="match status" value="1"/>
</dbReference>